<evidence type="ECO:0000256" key="3">
    <source>
        <dbReference type="ARBA" id="ARBA00022771"/>
    </source>
</evidence>
<dbReference type="GO" id="GO:0004497">
    <property type="term" value="F:monooxygenase activity"/>
    <property type="evidence" value="ECO:0007669"/>
    <property type="project" value="UniProtKB-KW"/>
</dbReference>
<name>A0A0M0JI18_9EUKA</name>
<evidence type="ECO:0000256" key="4">
    <source>
        <dbReference type="ARBA" id="ARBA00022833"/>
    </source>
</evidence>
<keyword evidence="7" id="KW-0560">Oxidoreductase</keyword>
<evidence type="ECO:0000256" key="5">
    <source>
        <dbReference type="PROSITE-ProRule" id="PRU00042"/>
    </source>
</evidence>
<dbReference type="FunFam" id="3.30.160.60:FF:000100">
    <property type="entry name" value="Zinc finger 45-like"/>
    <property type="match status" value="1"/>
</dbReference>
<keyword evidence="4" id="KW-0862">Zinc</keyword>
<dbReference type="SUPFAM" id="SSF57667">
    <property type="entry name" value="beta-beta-alpha zinc fingers"/>
    <property type="match status" value="2"/>
</dbReference>
<feature type="domain" description="C2H2-type" evidence="6">
    <location>
        <begin position="28"/>
        <end position="55"/>
    </location>
</feature>
<keyword evidence="1" id="KW-0479">Metal-binding</keyword>
<evidence type="ECO:0000313" key="8">
    <source>
        <dbReference type="Proteomes" id="UP000037460"/>
    </source>
</evidence>
<dbReference type="OrthoDB" id="6077919at2759"/>
<keyword evidence="3 5" id="KW-0863">Zinc-finger</keyword>
<dbReference type="Gene3D" id="3.30.160.60">
    <property type="entry name" value="Classic Zinc Finger"/>
    <property type="match status" value="2"/>
</dbReference>
<gene>
    <name evidence="7" type="ORF">Ctob_003549</name>
</gene>
<reference evidence="8" key="1">
    <citation type="journal article" date="2015" name="PLoS Genet.">
        <title>Genome Sequence and Transcriptome Analyses of Chrysochromulina tobin: Metabolic Tools for Enhanced Algal Fitness in the Prominent Order Prymnesiales (Haptophyceae).</title>
        <authorList>
            <person name="Hovde B.T."/>
            <person name="Deodato C.R."/>
            <person name="Hunsperger H.M."/>
            <person name="Ryken S.A."/>
            <person name="Yost W."/>
            <person name="Jha R.K."/>
            <person name="Patterson J."/>
            <person name="Monnat R.J. Jr."/>
            <person name="Barlow S.B."/>
            <person name="Starkenburg S.R."/>
            <person name="Cattolico R.A."/>
        </authorList>
    </citation>
    <scope>NUCLEOTIDE SEQUENCE</scope>
    <source>
        <strain evidence="8">CCMP291</strain>
    </source>
</reference>
<dbReference type="InterPro" id="IPR013087">
    <property type="entry name" value="Znf_C2H2_type"/>
</dbReference>
<feature type="domain" description="C2H2-type" evidence="6">
    <location>
        <begin position="83"/>
        <end position="112"/>
    </location>
</feature>
<dbReference type="SMART" id="SM00355">
    <property type="entry name" value="ZnF_C2H2"/>
    <property type="match status" value="4"/>
</dbReference>
<protein>
    <submittedName>
        <fullName evidence="7">Monooxygenase</fullName>
    </submittedName>
</protein>
<dbReference type="AlphaFoldDB" id="A0A0M0JI18"/>
<dbReference type="Proteomes" id="UP000037460">
    <property type="component" value="Unassembled WGS sequence"/>
</dbReference>
<keyword evidence="8" id="KW-1185">Reference proteome</keyword>
<dbReference type="InterPro" id="IPR036236">
    <property type="entry name" value="Znf_C2H2_sf"/>
</dbReference>
<dbReference type="PANTHER" id="PTHR24379:SF121">
    <property type="entry name" value="C2H2-TYPE DOMAIN-CONTAINING PROTEIN"/>
    <property type="match status" value="1"/>
</dbReference>
<evidence type="ECO:0000256" key="1">
    <source>
        <dbReference type="ARBA" id="ARBA00022723"/>
    </source>
</evidence>
<accession>A0A0M0JI18</accession>
<dbReference type="PROSITE" id="PS50157">
    <property type="entry name" value="ZINC_FINGER_C2H2_2"/>
    <property type="match status" value="2"/>
</dbReference>
<dbReference type="Pfam" id="PF00096">
    <property type="entry name" value="zf-C2H2"/>
    <property type="match status" value="2"/>
</dbReference>
<sequence length="263" mass="26970">MPLAIGQHGFDPVCMPSAGSSAGGVDEFVCVVCRKVFKKEANLIYHMTEHRASAQPGAGALVAATSLAGGADDDMLVGTNGAVKCSDCDKQFATKYQAKKHYLRRHFSGDKPFACTKCGKKRFVVKEDLTMHMKACGNVYVCKCGIRLCSLGALKRHCKQFSHEPMSLEPMPEVASLMGHPLLPTAPATVPATESAMAGAVVGDDALNGAAASAPAAEAPAAGEGAAGAAIMSIMASSMAPVADAAVAVVSGAQEHAGTDGLY</sequence>
<organism evidence="7 8">
    <name type="scientific">Chrysochromulina tobinii</name>
    <dbReference type="NCBI Taxonomy" id="1460289"/>
    <lineage>
        <taxon>Eukaryota</taxon>
        <taxon>Haptista</taxon>
        <taxon>Haptophyta</taxon>
        <taxon>Prymnesiophyceae</taxon>
        <taxon>Prymnesiales</taxon>
        <taxon>Chrysochromulinaceae</taxon>
        <taxon>Chrysochromulina</taxon>
    </lineage>
</organism>
<dbReference type="PROSITE" id="PS00028">
    <property type="entry name" value="ZINC_FINGER_C2H2_1"/>
    <property type="match status" value="2"/>
</dbReference>
<keyword evidence="7" id="KW-0503">Monooxygenase</keyword>
<keyword evidence="2" id="KW-0677">Repeat</keyword>
<comment type="caution">
    <text evidence="7">The sequence shown here is derived from an EMBL/GenBank/DDBJ whole genome shotgun (WGS) entry which is preliminary data.</text>
</comment>
<proteinExistence type="predicted"/>
<dbReference type="GO" id="GO:0008270">
    <property type="term" value="F:zinc ion binding"/>
    <property type="evidence" value="ECO:0007669"/>
    <property type="project" value="UniProtKB-KW"/>
</dbReference>
<dbReference type="PANTHER" id="PTHR24379">
    <property type="entry name" value="KRAB AND ZINC FINGER DOMAIN-CONTAINING"/>
    <property type="match status" value="1"/>
</dbReference>
<evidence type="ECO:0000256" key="2">
    <source>
        <dbReference type="ARBA" id="ARBA00022737"/>
    </source>
</evidence>
<dbReference type="EMBL" id="JWZX01002876">
    <property type="protein sequence ID" value="KOO26256.1"/>
    <property type="molecule type" value="Genomic_DNA"/>
</dbReference>
<evidence type="ECO:0000259" key="6">
    <source>
        <dbReference type="PROSITE" id="PS50157"/>
    </source>
</evidence>
<evidence type="ECO:0000313" key="7">
    <source>
        <dbReference type="EMBL" id="KOO26256.1"/>
    </source>
</evidence>